<accession>A0ABV0YXK8</accession>
<comment type="caution">
    <text evidence="1">The sequence shown here is derived from an EMBL/GenBank/DDBJ whole genome shotgun (WGS) entry which is preliminary data.</text>
</comment>
<dbReference type="EMBL" id="JAHRIP010047398">
    <property type="protein sequence ID" value="MEQ2298634.1"/>
    <property type="molecule type" value="Genomic_DNA"/>
</dbReference>
<name>A0ABV0YXK8_9TELE</name>
<organism evidence="1 2">
    <name type="scientific">Ameca splendens</name>
    <dbReference type="NCBI Taxonomy" id="208324"/>
    <lineage>
        <taxon>Eukaryota</taxon>
        <taxon>Metazoa</taxon>
        <taxon>Chordata</taxon>
        <taxon>Craniata</taxon>
        <taxon>Vertebrata</taxon>
        <taxon>Euteleostomi</taxon>
        <taxon>Actinopterygii</taxon>
        <taxon>Neopterygii</taxon>
        <taxon>Teleostei</taxon>
        <taxon>Neoteleostei</taxon>
        <taxon>Acanthomorphata</taxon>
        <taxon>Ovalentaria</taxon>
        <taxon>Atherinomorphae</taxon>
        <taxon>Cyprinodontiformes</taxon>
        <taxon>Goodeidae</taxon>
        <taxon>Ameca</taxon>
    </lineage>
</organism>
<dbReference type="Proteomes" id="UP001469553">
    <property type="component" value="Unassembled WGS sequence"/>
</dbReference>
<gene>
    <name evidence="1" type="ORF">AMECASPLE_007365</name>
</gene>
<sequence length="104" mass="11930">MSPGNPASGPRLSSSRSCPKLLSQMFPWLCSMFRGYSYKSSKEPHFRCVKITEERGVQHWRVNLKMCCTINLNETTAASIKAWQRSHHGQGQLCFEPRHTSLHH</sequence>
<evidence type="ECO:0000313" key="2">
    <source>
        <dbReference type="Proteomes" id="UP001469553"/>
    </source>
</evidence>
<evidence type="ECO:0000313" key="1">
    <source>
        <dbReference type="EMBL" id="MEQ2298634.1"/>
    </source>
</evidence>
<protein>
    <submittedName>
        <fullName evidence="1">Uncharacterized protein</fullName>
    </submittedName>
</protein>
<reference evidence="1 2" key="1">
    <citation type="submission" date="2021-06" db="EMBL/GenBank/DDBJ databases">
        <authorList>
            <person name="Palmer J.M."/>
        </authorList>
    </citation>
    <scope>NUCLEOTIDE SEQUENCE [LARGE SCALE GENOMIC DNA]</scope>
    <source>
        <strain evidence="1 2">AS_MEX2019</strain>
        <tissue evidence="1">Muscle</tissue>
    </source>
</reference>
<proteinExistence type="predicted"/>
<keyword evidence="2" id="KW-1185">Reference proteome</keyword>